<keyword evidence="2" id="KW-0333">Golgi apparatus</keyword>
<comment type="subcellular location">
    <subcellularLocation>
        <location evidence="1">Golgi apparatus membrane</location>
        <topology evidence="1">Peripheral membrane protein</topology>
        <orientation evidence="1">Cytoplasmic side</orientation>
    </subcellularLocation>
</comment>
<evidence type="ECO:0000313" key="6">
    <source>
        <dbReference type="Proteomes" id="UP001304298"/>
    </source>
</evidence>
<name>A0ABU5RDA3_9PSEU</name>
<dbReference type="Proteomes" id="UP001304298">
    <property type="component" value="Unassembled WGS sequence"/>
</dbReference>
<dbReference type="InterPro" id="IPR008628">
    <property type="entry name" value="GPP34-like"/>
</dbReference>
<evidence type="ECO:0000256" key="4">
    <source>
        <dbReference type="ARBA" id="ARBA00023136"/>
    </source>
</evidence>
<dbReference type="RefSeq" id="WP_323331485.1">
    <property type="nucleotide sequence ID" value="NZ_JAYFSI010000007.1"/>
</dbReference>
<keyword evidence="3" id="KW-0446">Lipid-binding</keyword>
<dbReference type="Pfam" id="PF05719">
    <property type="entry name" value="GPP34"/>
    <property type="match status" value="1"/>
</dbReference>
<accession>A0ABU5RDA3</accession>
<keyword evidence="4" id="KW-0472">Membrane</keyword>
<evidence type="ECO:0000313" key="5">
    <source>
        <dbReference type="EMBL" id="MEA5363749.1"/>
    </source>
</evidence>
<organism evidence="5 6">
    <name type="scientific">Amycolatopsis heterodermiae</name>
    <dbReference type="NCBI Taxonomy" id="3110235"/>
    <lineage>
        <taxon>Bacteria</taxon>
        <taxon>Bacillati</taxon>
        <taxon>Actinomycetota</taxon>
        <taxon>Actinomycetes</taxon>
        <taxon>Pseudonocardiales</taxon>
        <taxon>Pseudonocardiaceae</taxon>
        <taxon>Amycolatopsis</taxon>
    </lineage>
</organism>
<proteinExistence type="predicted"/>
<reference evidence="5 6" key="1">
    <citation type="submission" date="2023-12" db="EMBL/GenBank/DDBJ databases">
        <title>Amycolatopsis sp. V23-08.</title>
        <authorList>
            <person name="Somphong A."/>
        </authorList>
    </citation>
    <scope>NUCLEOTIDE SEQUENCE [LARGE SCALE GENOMIC DNA]</scope>
    <source>
        <strain evidence="5 6">V23-08</strain>
    </source>
</reference>
<protein>
    <submittedName>
        <fullName evidence="5">GPP34 family phosphoprotein</fullName>
    </submittedName>
</protein>
<evidence type="ECO:0000256" key="3">
    <source>
        <dbReference type="ARBA" id="ARBA00023121"/>
    </source>
</evidence>
<gene>
    <name evidence="5" type="ORF">VA596_29740</name>
</gene>
<dbReference type="Gene3D" id="1.10.3630.10">
    <property type="entry name" value="yeast vps74-n-term truncation variant domain like"/>
    <property type="match status" value="1"/>
</dbReference>
<evidence type="ECO:0000256" key="1">
    <source>
        <dbReference type="ARBA" id="ARBA00004255"/>
    </source>
</evidence>
<sequence length="221" mass="23422">MSTLSLPAQAYLLACDTGRDRLADRQRVAPLVRAAALTDLVLRGLVTDGDGRPVVTGAGGTGHLVLDDLLGDLAADPHRKWRGWVRRDARATLQSLETQLEAAGTITLKTSRVLGLFPRRRPVVRDRAEVARLHEAVTAALRGTEPASRVDPGVAALTSLAAAAELGTVFPRRERRQHKARLAELEDRAGAAVPALRKVVRELKAARTAAITAASSSGSGG</sequence>
<comment type="caution">
    <text evidence="5">The sequence shown here is derived from an EMBL/GenBank/DDBJ whole genome shotgun (WGS) entry which is preliminary data.</text>
</comment>
<keyword evidence="6" id="KW-1185">Reference proteome</keyword>
<dbReference type="EMBL" id="JAYFSI010000007">
    <property type="protein sequence ID" value="MEA5363749.1"/>
    <property type="molecule type" value="Genomic_DNA"/>
</dbReference>
<evidence type="ECO:0000256" key="2">
    <source>
        <dbReference type="ARBA" id="ARBA00023034"/>
    </source>
</evidence>
<dbReference type="InterPro" id="IPR038261">
    <property type="entry name" value="GPP34-like_sf"/>
</dbReference>